<protein>
    <recommendedName>
        <fullName evidence="2">Fibronectin type-III domain-containing protein</fullName>
    </recommendedName>
</protein>
<dbReference type="InterPro" id="IPR013783">
    <property type="entry name" value="Ig-like_fold"/>
</dbReference>
<evidence type="ECO:0000313" key="1">
    <source>
        <dbReference type="EMBL" id="SVD26749.1"/>
    </source>
</evidence>
<accession>A0A382TXG1</accession>
<organism evidence="1">
    <name type="scientific">marine metagenome</name>
    <dbReference type="NCBI Taxonomy" id="408172"/>
    <lineage>
        <taxon>unclassified sequences</taxon>
        <taxon>metagenomes</taxon>
        <taxon>ecological metagenomes</taxon>
    </lineage>
</organism>
<dbReference type="EMBL" id="UINC01139915">
    <property type="protein sequence ID" value="SVD26749.1"/>
    <property type="molecule type" value="Genomic_DNA"/>
</dbReference>
<sequence>MKKLYLLLSILFLIYWGCEEAAEPEDCAGVAGGSAVEDNCGVCDDNPANDCIEDCSGVWGGNNICGCTDSTATNYDSTATFDDESCEYDTTTPTVNITFPINGTTVYEIVSITCISTDNEGVEKVELWVNGVSTGVTDDSEPFSLEWNTTTIQDGSYTITIRSYDTSDNVTDSGPIVLTVDNTLSIPTTVELYPITYNDGFQISWSQNNDDDFQSYKLFGSLSENMSNQTLVYETDDRTDTTFIITILNSKYYQIVVEDLWGFQSTSNIEVGDYDFELWGEYY</sequence>
<gene>
    <name evidence="1" type="ORF">METZ01_LOCUS379603</name>
</gene>
<evidence type="ECO:0008006" key="2">
    <source>
        <dbReference type="Google" id="ProtNLM"/>
    </source>
</evidence>
<dbReference type="Pfam" id="PF17957">
    <property type="entry name" value="Big_7"/>
    <property type="match status" value="1"/>
</dbReference>
<dbReference type="Gene3D" id="2.60.40.10">
    <property type="entry name" value="Immunoglobulins"/>
    <property type="match status" value="1"/>
</dbReference>
<name>A0A382TXG1_9ZZZZ</name>
<proteinExistence type="predicted"/>
<feature type="non-terminal residue" evidence="1">
    <location>
        <position position="283"/>
    </location>
</feature>
<dbReference type="AlphaFoldDB" id="A0A382TXG1"/>
<reference evidence="1" key="1">
    <citation type="submission" date="2018-05" db="EMBL/GenBank/DDBJ databases">
        <authorList>
            <person name="Lanie J.A."/>
            <person name="Ng W.-L."/>
            <person name="Kazmierczak K.M."/>
            <person name="Andrzejewski T.M."/>
            <person name="Davidsen T.M."/>
            <person name="Wayne K.J."/>
            <person name="Tettelin H."/>
            <person name="Glass J.I."/>
            <person name="Rusch D."/>
            <person name="Podicherti R."/>
            <person name="Tsui H.-C.T."/>
            <person name="Winkler M.E."/>
        </authorList>
    </citation>
    <scope>NUCLEOTIDE SEQUENCE</scope>
</reference>